<organism evidence="2 3">
    <name type="scientific">Odynerus spinipes</name>
    <dbReference type="NCBI Taxonomy" id="1348599"/>
    <lineage>
        <taxon>Eukaryota</taxon>
        <taxon>Metazoa</taxon>
        <taxon>Ecdysozoa</taxon>
        <taxon>Arthropoda</taxon>
        <taxon>Hexapoda</taxon>
        <taxon>Insecta</taxon>
        <taxon>Pterygota</taxon>
        <taxon>Neoptera</taxon>
        <taxon>Endopterygota</taxon>
        <taxon>Hymenoptera</taxon>
        <taxon>Apocrita</taxon>
        <taxon>Aculeata</taxon>
        <taxon>Vespoidea</taxon>
        <taxon>Vespidae</taxon>
        <taxon>Eumeninae</taxon>
        <taxon>Odynerus</taxon>
    </lineage>
</organism>
<evidence type="ECO:0000259" key="1">
    <source>
        <dbReference type="Pfam" id="PF20209"/>
    </source>
</evidence>
<feature type="domain" description="DUF6570" evidence="1">
    <location>
        <begin position="184"/>
        <end position="307"/>
    </location>
</feature>
<reference evidence="2" key="2">
    <citation type="journal article" date="2023" name="Commun. Biol.">
        <title>Intrasexual cuticular hydrocarbon dimorphism in a wasp sheds light on hydrocarbon biosynthesis genes in Hymenoptera.</title>
        <authorList>
            <person name="Moris V.C."/>
            <person name="Podsiadlowski L."/>
            <person name="Martin S."/>
            <person name="Oeyen J.P."/>
            <person name="Donath A."/>
            <person name="Petersen M."/>
            <person name="Wilbrandt J."/>
            <person name="Misof B."/>
            <person name="Liedtke D."/>
            <person name="Thamm M."/>
            <person name="Scheiner R."/>
            <person name="Schmitt T."/>
            <person name="Niehuis O."/>
        </authorList>
    </citation>
    <scope>NUCLEOTIDE SEQUENCE</scope>
    <source>
        <strain evidence="2">GBR_01_08_01A</strain>
    </source>
</reference>
<dbReference type="AlphaFoldDB" id="A0AAD9REU5"/>
<protein>
    <recommendedName>
        <fullName evidence="1">DUF6570 domain-containing protein</fullName>
    </recommendedName>
</protein>
<dbReference type="PANTHER" id="PTHR11439">
    <property type="entry name" value="GAG-POL-RELATED RETROTRANSPOSON"/>
    <property type="match status" value="1"/>
</dbReference>
<dbReference type="EMBL" id="JAIFRP010000369">
    <property type="protein sequence ID" value="KAK2578368.1"/>
    <property type="molecule type" value="Genomic_DNA"/>
</dbReference>
<sequence>MEQGETQVNQIEYIKRMLEKFRLQDCNNVSTPADPSMKLDADAKSMNVKDEDMTRIPYQEAVGSLLYLSQFSRPDIAFAVNQGTLDYKLTYSKKLTSDIVGYGDADWANDPKERKSVTGFVFLASGGAISWASKRQRTVALSTVEAEYIALSSTCQEALWLQQLSGEIEPESAKKAVQIYSDNNALTNGLEFQTIPEELKDLFPIEERLVSCRLPFMPIRHLGIDKQFGLRGNCVNVPIDINTNVSILPRQRNNIQIIYIKLMRRMKDQTPYVFQAVRPEKVYAAACYLTTQSLYKKHNIICSEDWLYNETLEQNEKEKETLIENEITNMETNTKNNTLEIEQWDNWDDTINEETLNPEEEETLLQDEFIAMKFAPGENKKPISPLMDENVEELSFPTIYCEKAREFNTFTPHSGTKPRKTRTFDQKIFVQTRINSHMKLIID</sequence>
<gene>
    <name evidence="2" type="ORF">KPH14_001064</name>
</gene>
<comment type="caution">
    <text evidence="2">The sequence shown here is derived from an EMBL/GenBank/DDBJ whole genome shotgun (WGS) entry which is preliminary data.</text>
</comment>
<dbReference type="CDD" id="cd09272">
    <property type="entry name" value="RNase_HI_RT_Ty1"/>
    <property type="match status" value="1"/>
</dbReference>
<dbReference type="PANTHER" id="PTHR11439:SF483">
    <property type="entry name" value="PEPTIDE SYNTHASE GLIP-LIKE, PUTATIVE (AFU_ORTHOLOGUE AFUA_3G12920)-RELATED"/>
    <property type="match status" value="1"/>
</dbReference>
<accession>A0AAD9REU5</accession>
<keyword evidence="3" id="KW-1185">Reference proteome</keyword>
<evidence type="ECO:0000313" key="3">
    <source>
        <dbReference type="Proteomes" id="UP001258017"/>
    </source>
</evidence>
<dbReference type="Pfam" id="PF20209">
    <property type="entry name" value="DUF6570"/>
    <property type="match status" value="1"/>
</dbReference>
<proteinExistence type="predicted"/>
<dbReference type="Proteomes" id="UP001258017">
    <property type="component" value="Unassembled WGS sequence"/>
</dbReference>
<evidence type="ECO:0000313" key="2">
    <source>
        <dbReference type="EMBL" id="KAK2578368.1"/>
    </source>
</evidence>
<name>A0AAD9REU5_9HYME</name>
<dbReference type="InterPro" id="IPR046700">
    <property type="entry name" value="DUF6570"/>
</dbReference>
<reference evidence="2" key="1">
    <citation type="submission" date="2021-08" db="EMBL/GenBank/DDBJ databases">
        <authorList>
            <person name="Misof B."/>
            <person name="Oliver O."/>
            <person name="Podsiadlowski L."/>
            <person name="Donath A."/>
            <person name="Peters R."/>
            <person name="Mayer C."/>
            <person name="Rust J."/>
            <person name="Gunkel S."/>
            <person name="Lesny P."/>
            <person name="Martin S."/>
            <person name="Oeyen J.P."/>
            <person name="Petersen M."/>
            <person name="Panagiotis P."/>
            <person name="Wilbrandt J."/>
            <person name="Tanja T."/>
        </authorList>
    </citation>
    <scope>NUCLEOTIDE SEQUENCE</scope>
    <source>
        <strain evidence="2">GBR_01_08_01A</strain>
        <tissue evidence="2">Thorax + abdomen</tissue>
    </source>
</reference>